<keyword evidence="3" id="KW-0804">Transcription</keyword>
<dbReference type="PROSITE" id="PS50977">
    <property type="entry name" value="HTH_TETR_2"/>
    <property type="match status" value="1"/>
</dbReference>
<protein>
    <submittedName>
        <fullName evidence="6">TetR/AcrR family transcriptional regulator</fullName>
    </submittedName>
</protein>
<evidence type="ECO:0000256" key="1">
    <source>
        <dbReference type="ARBA" id="ARBA00023015"/>
    </source>
</evidence>
<keyword evidence="7" id="KW-1185">Reference proteome</keyword>
<dbReference type="SUPFAM" id="SSF46689">
    <property type="entry name" value="Homeodomain-like"/>
    <property type="match status" value="1"/>
</dbReference>
<comment type="caution">
    <text evidence="6">The sequence shown here is derived from an EMBL/GenBank/DDBJ whole genome shotgun (WGS) entry which is preliminary data.</text>
</comment>
<dbReference type="PRINTS" id="PR00455">
    <property type="entry name" value="HTHTETR"/>
</dbReference>
<feature type="DNA-binding region" description="H-T-H motif" evidence="4">
    <location>
        <begin position="33"/>
        <end position="52"/>
    </location>
</feature>
<evidence type="ECO:0000256" key="4">
    <source>
        <dbReference type="PROSITE-ProRule" id="PRU00335"/>
    </source>
</evidence>
<feature type="domain" description="HTH tetR-type" evidence="5">
    <location>
        <begin position="10"/>
        <end position="70"/>
    </location>
</feature>
<reference evidence="7" key="1">
    <citation type="journal article" date="2019" name="Int. J. Syst. Evol. Microbiol.">
        <title>The Global Catalogue of Microorganisms (GCM) 10K type strain sequencing project: providing services to taxonomists for standard genome sequencing and annotation.</title>
        <authorList>
            <consortium name="The Broad Institute Genomics Platform"/>
            <consortium name="The Broad Institute Genome Sequencing Center for Infectious Disease"/>
            <person name="Wu L."/>
            <person name="Ma J."/>
        </authorList>
    </citation>
    <scope>NUCLEOTIDE SEQUENCE [LARGE SCALE GENOMIC DNA]</scope>
    <source>
        <strain evidence="7">JCM 17979</strain>
    </source>
</reference>
<sequence>MVRTPGQRAGLSRDAVLAAAREVFAERGTAGLSMRAVAAQLGVAPNALYSHVADKTALVDALLDDRLGALTPPPADAEPLAGLRDVMLATFDLLGRHADLVPLYLARQGARGENARALGAAMTVLLARRGVTGDDAGLVVRALIVHTLGYAALATAEAPLDPPRLRAELEVTLGWLLTGATAPT</sequence>
<evidence type="ECO:0000259" key="5">
    <source>
        <dbReference type="PROSITE" id="PS50977"/>
    </source>
</evidence>
<gene>
    <name evidence="6" type="ORF">GCM10023200_46670</name>
</gene>
<dbReference type="InterPro" id="IPR009057">
    <property type="entry name" value="Homeodomain-like_sf"/>
</dbReference>
<keyword evidence="1" id="KW-0805">Transcription regulation</keyword>
<dbReference type="RefSeq" id="WP_345421172.1">
    <property type="nucleotide sequence ID" value="NZ_BAABHO010000047.1"/>
</dbReference>
<dbReference type="InterPro" id="IPR050109">
    <property type="entry name" value="HTH-type_TetR-like_transc_reg"/>
</dbReference>
<dbReference type="PANTHER" id="PTHR30055:SF234">
    <property type="entry name" value="HTH-TYPE TRANSCRIPTIONAL REGULATOR BETI"/>
    <property type="match status" value="1"/>
</dbReference>
<evidence type="ECO:0000313" key="7">
    <source>
        <dbReference type="Proteomes" id="UP001500928"/>
    </source>
</evidence>
<keyword evidence="2 4" id="KW-0238">DNA-binding</keyword>
<dbReference type="Proteomes" id="UP001500928">
    <property type="component" value="Unassembled WGS sequence"/>
</dbReference>
<proteinExistence type="predicted"/>
<dbReference type="InterPro" id="IPR036271">
    <property type="entry name" value="Tet_transcr_reg_TetR-rel_C_sf"/>
</dbReference>
<dbReference type="Pfam" id="PF00440">
    <property type="entry name" value="TetR_N"/>
    <property type="match status" value="1"/>
</dbReference>
<name>A0ABP9C7I7_9PSEU</name>
<accession>A0ABP9C7I7</accession>
<evidence type="ECO:0000256" key="3">
    <source>
        <dbReference type="ARBA" id="ARBA00023163"/>
    </source>
</evidence>
<dbReference type="PANTHER" id="PTHR30055">
    <property type="entry name" value="HTH-TYPE TRANSCRIPTIONAL REGULATOR RUTR"/>
    <property type="match status" value="1"/>
</dbReference>
<dbReference type="SUPFAM" id="SSF48498">
    <property type="entry name" value="Tetracyclin repressor-like, C-terminal domain"/>
    <property type="match status" value="1"/>
</dbReference>
<evidence type="ECO:0000313" key="6">
    <source>
        <dbReference type="EMBL" id="GAA4804040.1"/>
    </source>
</evidence>
<dbReference type="Gene3D" id="1.10.357.10">
    <property type="entry name" value="Tetracycline Repressor, domain 2"/>
    <property type="match status" value="1"/>
</dbReference>
<evidence type="ECO:0000256" key="2">
    <source>
        <dbReference type="ARBA" id="ARBA00023125"/>
    </source>
</evidence>
<organism evidence="6 7">
    <name type="scientific">Actinomycetospora chlora</name>
    <dbReference type="NCBI Taxonomy" id="663608"/>
    <lineage>
        <taxon>Bacteria</taxon>
        <taxon>Bacillati</taxon>
        <taxon>Actinomycetota</taxon>
        <taxon>Actinomycetes</taxon>
        <taxon>Pseudonocardiales</taxon>
        <taxon>Pseudonocardiaceae</taxon>
        <taxon>Actinomycetospora</taxon>
    </lineage>
</organism>
<dbReference type="InterPro" id="IPR001647">
    <property type="entry name" value="HTH_TetR"/>
</dbReference>
<dbReference type="EMBL" id="BAABHO010000047">
    <property type="protein sequence ID" value="GAA4804040.1"/>
    <property type="molecule type" value="Genomic_DNA"/>
</dbReference>